<sequence>MSEAPEQGSARHRATSPGRRRATPPPPQDDELNLFGDGGQYGEDPVPRYQSDALGEYLAEELEAGQPVQESDYFRTNDRRSPRTEDVAGYLASDDPGYPSGPAEPHHDPYRDSYRDPLTDPLAQPAHDPLSEPHDPLTDPLADPRAGQGNYADESLYRPAASDPTPEPERTWRPDPEPEPQAPPPPAPLPPAEDQYAARRAIPRDDEPISLFGEEQHLPPPAPPAQPAQPVQPRSRAATPGGGDHDPKVQAEDAGLGDLGFRSSGRVRHRRFRGCLAVLIALAVLGGGIGFAVLKGQSFLVGKLTTPDYSGAGTGKVTIEVKAGETSTKIGATLENKDVVKSAKAFTTAAKSDQRSRSIQPGFYNLRSQMSAAAALALLLDPKSRVLERVTIAEGLRLKVILDTLSKQTKLPRADFDAALKNPAGLGMPAYAKKPEGFLYPATYDIDPGTTAESLLTQMVTRYNEEADQLGLVDGAKGVGRSPLQVMTIASLVQAEARRPEDFGKVARVIYNRLAKGQKLQFDSTVHYAVGKFDKVSSTAKDRASTNPYNTYKYVGLPPGPINAPGEDALIAALEPTAGDWLFFVTTNPDTGETKFATTGEQFEVYAQEFQQWCRDNSGRC</sequence>
<dbReference type="CDD" id="cd08010">
    <property type="entry name" value="MltG_like"/>
    <property type="match status" value="1"/>
</dbReference>
<feature type="region of interest" description="Disordered" evidence="8">
    <location>
        <begin position="1"/>
        <end position="195"/>
    </location>
</feature>
<comment type="subcellular location">
    <subcellularLocation>
        <location evidence="7">Cell membrane</location>
        <topology evidence="7">Single-pass membrane protein</topology>
    </subcellularLocation>
</comment>
<feature type="compositionally biased region" description="Basic residues" evidence="8">
    <location>
        <begin position="10"/>
        <end position="22"/>
    </location>
</feature>
<comment type="function">
    <text evidence="7">Functions as a peptidoglycan terminase that cleaves nascent peptidoglycan strands endolytically to terminate their elongation.</text>
</comment>
<gene>
    <name evidence="7 9" type="primary">mltG</name>
    <name evidence="9" type="ORF">ACFOUW_20365</name>
</gene>
<protein>
    <recommendedName>
        <fullName evidence="7">Endolytic murein transglycosylase</fullName>
        <ecNumber evidence="7">4.2.2.29</ecNumber>
    </recommendedName>
    <alternativeName>
        <fullName evidence="7">Peptidoglycan lytic transglycosylase</fullName>
    </alternativeName>
    <alternativeName>
        <fullName evidence="7">Peptidoglycan polymerization terminase</fullName>
    </alternativeName>
</protein>
<keyword evidence="10" id="KW-1185">Reference proteome</keyword>
<evidence type="ECO:0000313" key="10">
    <source>
        <dbReference type="Proteomes" id="UP001595699"/>
    </source>
</evidence>
<feature type="compositionally biased region" description="Basic and acidic residues" evidence="8">
    <location>
        <begin position="72"/>
        <end position="86"/>
    </location>
</feature>
<dbReference type="Gene3D" id="3.30.1490.480">
    <property type="entry name" value="Endolytic murein transglycosylase"/>
    <property type="match status" value="1"/>
</dbReference>
<keyword evidence="2 7" id="KW-0812">Transmembrane</keyword>
<keyword evidence="5 7" id="KW-0456">Lyase</keyword>
<feature type="compositionally biased region" description="Pro residues" evidence="8">
    <location>
        <begin position="179"/>
        <end position="191"/>
    </location>
</feature>
<keyword evidence="1 7" id="KW-1003">Cell membrane</keyword>
<evidence type="ECO:0000256" key="7">
    <source>
        <dbReference type="HAMAP-Rule" id="MF_02065"/>
    </source>
</evidence>
<dbReference type="PANTHER" id="PTHR30518:SF2">
    <property type="entry name" value="ENDOLYTIC MUREIN TRANSGLYCOSYLASE"/>
    <property type="match status" value="1"/>
</dbReference>
<evidence type="ECO:0000256" key="2">
    <source>
        <dbReference type="ARBA" id="ARBA00022692"/>
    </source>
</evidence>
<evidence type="ECO:0000256" key="6">
    <source>
        <dbReference type="ARBA" id="ARBA00023316"/>
    </source>
</evidence>
<proteinExistence type="inferred from homology"/>
<feature type="site" description="Important for catalytic activity" evidence="7">
    <location>
        <position position="496"/>
    </location>
</feature>
<evidence type="ECO:0000256" key="8">
    <source>
        <dbReference type="SAM" id="MobiDB-lite"/>
    </source>
</evidence>
<feature type="compositionally biased region" description="Pro residues" evidence="8">
    <location>
        <begin position="218"/>
        <end position="227"/>
    </location>
</feature>
<dbReference type="InterPro" id="IPR003770">
    <property type="entry name" value="MLTG-like"/>
</dbReference>
<dbReference type="Proteomes" id="UP001595699">
    <property type="component" value="Unassembled WGS sequence"/>
</dbReference>
<evidence type="ECO:0000256" key="1">
    <source>
        <dbReference type="ARBA" id="ARBA00022475"/>
    </source>
</evidence>
<comment type="similarity">
    <text evidence="7">Belongs to the transglycosylase MltG family.</text>
</comment>
<dbReference type="EC" id="4.2.2.29" evidence="7"/>
<dbReference type="PANTHER" id="PTHR30518">
    <property type="entry name" value="ENDOLYTIC MUREIN TRANSGLYCOSYLASE"/>
    <property type="match status" value="1"/>
</dbReference>
<evidence type="ECO:0000256" key="3">
    <source>
        <dbReference type="ARBA" id="ARBA00022989"/>
    </source>
</evidence>
<keyword evidence="3 7" id="KW-1133">Transmembrane helix</keyword>
<reference evidence="10" key="1">
    <citation type="journal article" date="2019" name="Int. J. Syst. Evol. Microbiol.">
        <title>The Global Catalogue of Microorganisms (GCM) 10K type strain sequencing project: providing services to taxonomists for standard genome sequencing and annotation.</title>
        <authorList>
            <consortium name="The Broad Institute Genomics Platform"/>
            <consortium name="The Broad Institute Genome Sequencing Center for Infectious Disease"/>
            <person name="Wu L."/>
            <person name="Ma J."/>
        </authorList>
    </citation>
    <scope>NUCLEOTIDE SEQUENCE [LARGE SCALE GENOMIC DNA]</scope>
    <source>
        <strain evidence="10">CGMCC 4.7241</strain>
    </source>
</reference>
<evidence type="ECO:0000313" key="9">
    <source>
        <dbReference type="EMBL" id="MFC3763208.1"/>
    </source>
</evidence>
<evidence type="ECO:0000256" key="4">
    <source>
        <dbReference type="ARBA" id="ARBA00023136"/>
    </source>
</evidence>
<dbReference type="Pfam" id="PF02618">
    <property type="entry name" value="YceG"/>
    <property type="match status" value="1"/>
</dbReference>
<keyword evidence="6 7" id="KW-0961">Cell wall biogenesis/degradation</keyword>
<feature type="region of interest" description="Disordered" evidence="8">
    <location>
        <begin position="211"/>
        <end position="262"/>
    </location>
</feature>
<dbReference type="NCBIfam" id="TIGR00247">
    <property type="entry name" value="endolytic transglycosylase MltG"/>
    <property type="match status" value="1"/>
</dbReference>
<accession>A0ABV7YGI7</accession>
<dbReference type="HAMAP" id="MF_02065">
    <property type="entry name" value="MltG"/>
    <property type="match status" value="1"/>
</dbReference>
<comment type="caution">
    <text evidence="9">The sequence shown here is derived from an EMBL/GenBank/DDBJ whole genome shotgun (WGS) entry which is preliminary data.</text>
</comment>
<dbReference type="EMBL" id="JBHRZH010000017">
    <property type="protein sequence ID" value="MFC3763208.1"/>
    <property type="molecule type" value="Genomic_DNA"/>
</dbReference>
<organism evidence="9 10">
    <name type="scientific">Tenggerimyces flavus</name>
    <dbReference type="NCBI Taxonomy" id="1708749"/>
    <lineage>
        <taxon>Bacteria</taxon>
        <taxon>Bacillati</taxon>
        <taxon>Actinomycetota</taxon>
        <taxon>Actinomycetes</taxon>
        <taxon>Propionibacteriales</taxon>
        <taxon>Nocardioidaceae</taxon>
        <taxon>Tenggerimyces</taxon>
    </lineage>
</organism>
<feature type="compositionally biased region" description="Basic and acidic residues" evidence="8">
    <location>
        <begin position="104"/>
        <end position="118"/>
    </location>
</feature>
<feature type="transmembrane region" description="Helical" evidence="7">
    <location>
        <begin position="272"/>
        <end position="294"/>
    </location>
</feature>
<feature type="compositionally biased region" description="Basic and acidic residues" evidence="8">
    <location>
        <begin position="167"/>
        <end position="176"/>
    </location>
</feature>
<keyword evidence="4 7" id="KW-0472">Membrane</keyword>
<comment type="catalytic activity">
    <reaction evidence="7">
        <text>a peptidoglycan chain = a peptidoglycan chain with N-acetyl-1,6-anhydromuramyl-[peptide] at the reducing end + a peptidoglycan chain with N-acetylglucosamine at the non-reducing end.</text>
        <dbReference type="EC" id="4.2.2.29"/>
    </reaction>
</comment>
<name>A0ABV7YGI7_9ACTN</name>
<evidence type="ECO:0000256" key="5">
    <source>
        <dbReference type="ARBA" id="ARBA00023239"/>
    </source>
</evidence>
<dbReference type="RefSeq" id="WP_205119716.1">
    <property type="nucleotide sequence ID" value="NZ_JAFBCM010000001.1"/>
</dbReference>